<feature type="domain" description="RmlD-like substrate binding" evidence="7">
    <location>
        <begin position="10"/>
        <end position="279"/>
    </location>
</feature>
<dbReference type="RefSeq" id="WP_284138810.1">
    <property type="nucleotide sequence ID" value="NZ_JASJUT010000018.1"/>
</dbReference>
<comment type="function">
    <text evidence="6">Catalyzes the reduction of dTDP-6-deoxy-L-lyxo-4-hexulose to yield dTDP-L-rhamnose.</text>
</comment>
<dbReference type="InterPro" id="IPR029903">
    <property type="entry name" value="RmlD-like-bd"/>
</dbReference>
<evidence type="ECO:0000259" key="7">
    <source>
        <dbReference type="Pfam" id="PF04321"/>
    </source>
</evidence>
<dbReference type="EC" id="1.1.1.133" evidence="3 6"/>
<dbReference type="Pfam" id="PF04321">
    <property type="entry name" value="RmlD_sub_bind"/>
    <property type="match status" value="1"/>
</dbReference>
<comment type="cofactor">
    <cofactor evidence="6">
        <name>Mg(2+)</name>
        <dbReference type="ChEBI" id="CHEBI:18420"/>
    </cofactor>
    <text evidence="6">Binds 1 Mg(2+) ion per monomer.</text>
</comment>
<comment type="caution">
    <text evidence="8">The sequence shown here is derived from an EMBL/GenBank/DDBJ whole genome shotgun (WGS) entry which is preliminary data.</text>
</comment>
<comment type="catalytic activity">
    <reaction evidence="5 6">
        <text>dTDP-beta-L-rhamnose + NADP(+) = dTDP-4-dehydro-beta-L-rhamnose + NADPH + H(+)</text>
        <dbReference type="Rhea" id="RHEA:21796"/>
        <dbReference type="ChEBI" id="CHEBI:15378"/>
        <dbReference type="ChEBI" id="CHEBI:57510"/>
        <dbReference type="ChEBI" id="CHEBI:57783"/>
        <dbReference type="ChEBI" id="CHEBI:58349"/>
        <dbReference type="ChEBI" id="CHEBI:62830"/>
        <dbReference type="EC" id="1.1.1.133"/>
    </reaction>
</comment>
<dbReference type="Proteomes" id="UP001231915">
    <property type="component" value="Unassembled WGS sequence"/>
</dbReference>
<keyword evidence="6" id="KW-0560">Oxidoreductase</keyword>
<sequence>MEKAQQLTPVIFGASGLLGGHLFEHFHAQDPNTIGTFGQNPKTGLVEFDLVNGNIETLNLQQDRSYVAIICASLTNIGYINTNPQASFEINVSATERLIHSLTDRQIPVVFISSDNVFPGRTGAYTDDNMEAPVSEYGVQKRALEARLTAITDSNCCIVRLAKIIGQAGKDGTILNDIVGQLQSGNEVKAASDLIFNPTAVQDIVSAIEHLIKGQYKGTYNFCNPQVFSRLDLTNMLAKSLHIDPATITDIKFSELDSSGKRPLNTTMINSSIFDDFDFTDVETCIQKGLSSWCK</sequence>
<evidence type="ECO:0000313" key="9">
    <source>
        <dbReference type="Proteomes" id="UP001231915"/>
    </source>
</evidence>
<dbReference type="InterPro" id="IPR005913">
    <property type="entry name" value="dTDP_dehydrorham_reduct"/>
</dbReference>
<keyword evidence="9" id="KW-1185">Reference proteome</keyword>
<evidence type="ECO:0000256" key="4">
    <source>
        <dbReference type="ARBA" id="ARBA00017099"/>
    </source>
</evidence>
<dbReference type="EMBL" id="JASJUT010000018">
    <property type="protein sequence ID" value="MDK2598425.1"/>
    <property type="molecule type" value="Genomic_DNA"/>
</dbReference>
<dbReference type="SUPFAM" id="SSF51735">
    <property type="entry name" value="NAD(P)-binding Rossmann-fold domains"/>
    <property type="match status" value="1"/>
</dbReference>
<dbReference type="PANTHER" id="PTHR10491">
    <property type="entry name" value="DTDP-4-DEHYDRORHAMNOSE REDUCTASE"/>
    <property type="match status" value="1"/>
</dbReference>
<evidence type="ECO:0000256" key="3">
    <source>
        <dbReference type="ARBA" id="ARBA00012929"/>
    </source>
</evidence>
<evidence type="ECO:0000256" key="6">
    <source>
        <dbReference type="RuleBase" id="RU364082"/>
    </source>
</evidence>
<reference evidence="8 9" key="1">
    <citation type="submission" date="2023-05" db="EMBL/GenBank/DDBJ databases">
        <title>Pseudoalteromonas ardens sp. nov., Pseudoalteromonas obscura sp. nov., and Pseudoalteromonas umbrosa sp. nov., isolated from the coral Montipora capitata.</title>
        <authorList>
            <person name="Thomas E.M."/>
            <person name="Smith E.M."/>
            <person name="Papke E."/>
            <person name="Shlafstein M.D."/>
            <person name="Oline D.K."/>
            <person name="Videau P."/>
            <person name="Saw J.H."/>
            <person name="Strangman W.K."/>
            <person name="Ushijima B."/>
        </authorList>
    </citation>
    <scope>NUCLEOTIDE SEQUENCE [LARGE SCALE GENOMIC DNA]</scope>
    <source>
        <strain evidence="8 9">P94</strain>
    </source>
</reference>
<comment type="pathway">
    <text evidence="1 6">Carbohydrate biosynthesis; dTDP-L-rhamnose biosynthesis.</text>
</comment>
<comment type="similarity">
    <text evidence="2 6">Belongs to the dTDP-4-dehydrorhamnose reductase family.</text>
</comment>
<dbReference type="PANTHER" id="PTHR10491:SF4">
    <property type="entry name" value="METHIONINE ADENOSYLTRANSFERASE 2 SUBUNIT BETA"/>
    <property type="match status" value="1"/>
</dbReference>
<proteinExistence type="inferred from homology"/>
<organism evidence="8 9">
    <name type="scientific">Pseudoalteromonas obscura</name>
    <dbReference type="NCBI Taxonomy" id="3048491"/>
    <lineage>
        <taxon>Bacteria</taxon>
        <taxon>Pseudomonadati</taxon>
        <taxon>Pseudomonadota</taxon>
        <taxon>Gammaproteobacteria</taxon>
        <taxon>Alteromonadales</taxon>
        <taxon>Pseudoalteromonadaceae</taxon>
        <taxon>Pseudoalteromonas</taxon>
    </lineage>
</organism>
<evidence type="ECO:0000313" key="8">
    <source>
        <dbReference type="EMBL" id="MDK2598425.1"/>
    </source>
</evidence>
<protein>
    <recommendedName>
        <fullName evidence="4 6">dTDP-4-dehydrorhamnose reductase</fullName>
        <ecNumber evidence="3 6">1.1.1.133</ecNumber>
    </recommendedName>
</protein>
<gene>
    <name evidence="8" type="ORF">QNM18_25555</name>
</gene>
<evidence type="ECO:0000256" key="2">
    <source>
        <dbReference type="ARBA" id="ARBA00010944"/>
    </source>
</evidence>
<evidence type="ECO:0000256" key="1">
    <source>
        <dbReference type="ARBA" id="ARBA00004781"/>
    </source>
</evidence>
<dbReference type="Gene3D" id="3.40.50.720">
    <property type="entry name" value="NAD(P)-binding Rossmann-like Domain"/>
    <property type="match status" value="1"/>
</dbReference>
<keyword evidence="6" id="KW-0521">NADP</keyword>
<accession>A0ABT7ETP3</accession>
<evidence type="ECO:0000256" key="5">
    <source>
        <dbReference type="ARBA" id="ARBA00048200"/>
    </source>
</evidence>
<name>A0ABT7ETP3_9GAMM</name>
<dbReference type="InterPro" id="IPR036291">
    <property type="entry name" value="NAD(P)-bd_dom_sf"/>
</dbReference>